<evidence type="ECO:0000259" key="5">
    <source>
        <dbReference type="PROSITE" id="PS51379"/>
    </source>
</evidence>
<dbReference type="PANTHER" id="PTHR24960">
    <property type="entry name" value="PHOTOSYSTEM I IRON-SULFUR CENTER-RELATED"/>
    <property type="match status" value="1"/>
</dbReference>
<keyword evidence="4" id="KW-0411">Iron-sulfur</keyword>
<evidence type="ECO:0000256" key="4">
    <source>
        <dbReference type="ARBA" id="ARBA00023014"/>
    </source>
</evidence>
<dbReference type="InterPro" id="IPR007160">
    <property type="entry name" value="DUF362"/>
</dbReference>
<protein>
    <submittedName>
        <fullName evidence="6">DUF362 domain-containing protein</fullName>
    </submittedName>
</protein>
<reference evidence="6 7" key="2">
    <citation type="journal article" date="2024" name="Int. J. Syst. Evol. Microbiol.">
        <title>Promethearchaeum syntrophicum gen. nov., sp. nov., an anaerobic, obligately syntrophic archaeon, the first isolate of the lineage 'Asgard' archaea, and proposal of the new archaeal phylum Promethearchaeota phyl. nov. and kingdom Promethearchaeati regn. nov.</title>
        <authorList>
            <person name="Imachi H."/>
            <person name="Nobu M.K."/>
            <person name="Kato S."/>
            <person name="Takaki Y."/>
            <person name="Miyazaki M."/>
            <person name="Miyata M."/>
            <person name="Ogawara M."/>
            <person name="Saito Y."/>
            <person name="Sakai S."/>
            <person name="Tahara Y.O."/>
            <person name="Takano Y."/>
            <person name="Tasumi E."/>
            <person name="Uematsu K."/>
            <person name="Yoshimura T."/>
            <person name="Itoh T."/>
            <person name="Ohkuma M."/>
            <person name="Takai K."/>
        </authorList>
    </citation>
    <scope>NUCLEOTIDE SEQUENCE [LARGE SCALE GENOMIC DNA]</scope>
    <source>
        <strain evidence="6 7">MK-D1</strain>
    </source>
</reference>
<dbReference type="SUPFAM" id="SSF54862">
    <property type="entry name" value="4Fe-4S ferredoxins"/>
    <property type="match status" value="1"/>
</dbReference>
<dbReference type="PANTHER" id="PTHR24960:SF83">
    <property type="entry name" value="4FE-4S FERREDOXIN-TYPE DOMAIN-CONTAINING PROTEIN"/>
    <property type="match status" value="1"/>
</dbReference>
<evidence type="ECO:0000256" key="1">
    <source>
        <dbReference type="ARBA" id="ARBA00022485"/>
    </source>
</evidence>
<proteinExistence type="predicted"/>
<dbReference type="InterPro" id="IPR017896">
    <property type="entry name" value="4Fe4S_Fe-S-bd"/>
</dbReference>
<feature type="domain" description="4Fe-4S ferredoxin-type" evidence="5">
    <location>
        <begin position="217"/>
        <end position="245"/>
    </location>
</feature>
<reference evidence="6 7" key="1">
    <citation type="journal article" date="2020" name="Nature">
        <title>Isolation of an archaeon at the prokaryote-eukaryote interface.</title>
        <authorList>
            <person name="Imachi H."/>
            <person name="Nobu M.K."/>
            <person name="Nakahara N."/>
            <person name="Morono Y."/>
            <person name="Ogawara M."/>
            <person name="Takaki Y."/>
            <person name="Takano Y."/>
            <person name="Uematsu K."/>
            <person name="Ikuta T."/>
            <person name="Ito M."/>
            <person name="Matsui Y."/>
            <person name="Miyazaki M."/>
            <person name="Murata K."/>
            <person name="Saito Y."/>
            <person name="Sakai S."/>
            <person name="Song C."/>
            <person name="Tasumi E."/>
            <person name="Yamanaka Y."/>
            <person name="Yamaguchi T."/>
            <person name="Kamagata Y."/>
            <person name="Tamaki H."/>
            <person name="Takai K."/>
        </authorList>
    </citation>
    <scope>NUCLEOTIDE SEQUENCE [LARGE SCALE GENOMIC DNA]</scope>
    <source>
        <strain evidence="6 7">MK-D1</strain>
    </source>
</reference>
<keyword evidence="3" id="KW-0408">Iron</keyword>
<dbReference type="Gene3D" id="3.30.70.20">
    <property type="match status" value="1"/>
</dbReference>
<keyword evidence="2" id="KW-0479">Metal-binding</keyword>
<dbReference type="EMBL" id="CP042905">
    <property type="protein sequence ID" value="QEE14427.1"/>
    <property type="molecule type" value="Genomic_DNA"/>
</dbReference>
<dbReference type="PROSITE" id="PS51379">
    <property type="entry name" value="4FE4S_FER_2"/>
    <property type="match status" value="2"/>
</dbReference>
<feature type="domain" description="4Fe-4S ferredoxin-type" evidence="5">
    <location>
        <begin position="187"/>
        <end position="216"/>
    </location>
</feature>
<dbReference type="GO" id="GO:0016491">
    <property type="term" value="F:oxidoreductase activity"/>
    <property type="evidence" value="ECO:0007669"/>
    <property type="project" value="UniProtKB-ARBA"/>
</dbReference>
<keyword evidence="7" id="KW-1185">Reference proteome</keyword>
<dbReference type="RefSeq" id="WP_147661382.1">
    <property type="nucleotide sequence ID" value="NZ_CP042905.2"/>
</dbReference>
<dbReference type="AlphaFoldDB" id="A0A5B9D6L5"/>
<keyword evidence="1" id="KW-0004">4Fe-4S</keyword>
<accession>A0A5B9D6L5</accession>
<name>A0A5B9D6L5_9ARCH</name>
<dbReference type="Pfam" id="PF04015">
    <property type="entry name" value="DUF362"/>
    <property type="match status" value="1"/>
</dbReference>
<evidence type="ECO:0000256" key="2">
    <source>
        <dbReference type="ARBA" id="ARBA00022723"/>
    </source>
</evidence>
<sequence length="369" mass="40945">MKRSKVYYANLHIDEFEDNLESKIKRLFDRAEFKKLISPKDLTAVKVHFGEKGNTSFVPPWYVRAIVDKVIEAGGDPFITDTTTLYSGPRNNAVGHLNVANEHGFAHSVVNAPLIIADGLKGRDFIEVEISKKHFKSVKIASDIFHADSMIVSSHFKGHIMAGFGGAVKNLGMGCAPVAGKKEQHSVRPIVDEELCIGCGRCVEVCPVQTIELINGKSVIHSENCIGCGECIQNCPEKAITMDWETEIPEFVERMTEYAYGVWNMKKGKIGFFNFLINITPDCDCFGVSNKYIVQDIGFLASDDPVAIDKASYDLVNKQHGFEGTNLKSNLSPGEDKFKGLNESTQGELQFIYGEKIGLGYQDYEIIEI</sequence>
<organism evidence="6 7">
    <name type="scientific">Promethearchaeum syntrophicum</name>
    <dbReference type="NCBI Taxonomy" id="2594042"/>
    <lineage>
        <taxon>Archaea</taxon>
        <taxon>Promethearchaeati</taxon>
        <taxon>Promethearchaeota</taxon>
        <taxon>Promethearchaeia</taxon>
        <taxon>Promethearchaeales</taxon>
        <taxon>Promethearchaeaceae</taxon>
        <taxon>Promethearchaeum</taxon>
    </lineage>
</organism>
<evidence type="ECO:0000313" key="7">
    <source>
        <dbReference type="Proteomes" id="UP000321408"/>
    </source>
</evidence>
<dbReference type="GO" id="GO:0051539">
    <property type="term" value="F:4 iron, 4 sulfur cluster binding"/>
    <property type="evidence" value="ECO:0007669"/>
    <property type="project" value="UniProtKB-KW"/>
</dbReference>
<dbReference type="OrthoDB" id="5583at2157"/>
<evidence type="ECO:0000313" key="6">
    <source>
        <dbReference type="EMBL" id="QEE14427.1"/>
    </source>
</evidence>
<dbReference type="PROSITE" id="PS00198">
    <property type="entry name" value="4FE4S_FER_1"/>
    <property type="match status" value="1"/>
</dbReference>
<evidence type="ECO:0000256" key="3">
    <source>
        <dbReference type="ARBA" id="ARBA00023004"/>
    </source>
</evidence>
<dbReference type="Proteomes" id="UP000321408">
    <property type="component" value="Chromosome"/>
</dbReference>
<dbReference type="GO" id="GO:0046872">
    <property type="term" value="F:metal ion binding"/>
    <property type="evidence" value="ECO:0007669"/>
    <property type="project" value="UniProtKB-KW"/>
</dbReference>
<dbReference type="KEGG" id="psyt:DSAG12_00240"/>
<gene>
    <name evidence="6" type="ORF">DSAG12_00240</name>
</gene>
<dbReference type="GeneID" id="41328243"/>
<dbReference type="InterPro" id="IPR050157">
    <property type="entry name" value="PSI_iron-sulfur_center"/>
</dbReference>
<dbReference type="Pfam" id="PF12838">
    <property type="entry name" value="Fer4_7"/>
    <property type="match status" value="1"/>
</dbReference>
<dbReference type="InterPro" id="IPR017900">
    <property type="entry name" value="4Fe4S_Fe_S_CS"/>
</dbReference>